<dbReference type="SUPFAM" id="SSF48576">
    <property type="entry name" value="Terpenoid synthases"/>
    <property type="match status" value="1"/>
</dbReference>
<protein>
    <recommendedName>
        <fullName evidence="2">Phytoene synthase</fullName>
    </recommendedName>
</protein>
<accession>A0A6J4TQ15</accession>
<gene>
    <name evidence="1" type="ORF">AVDCRST_MAG91-2760</name>
</gene>
<proteinExistence type="predicted"/>
<dbReference type="AlphaFoldDB" id="A0A6J4TQ15"/>
<evidence type="ECO:0008006" key="2">
    <source>
        <dbReference type="Google" id="ProtNLM"/>
    </source>
</evidence>
<dbReference type="EMBL" id="CADCVX010000490">
    <property type="protein sequence ID" value="CAA9528767.1"/>
    <property type="molecule type" value="Genomic_DNA"/>
</dbReference>
<sequence>MTPLDPDRTLALSYVPAARRAAVGALWRLDAALGAALQGGREPLISQIKLVWWRDSLDKLDRQKPPAEPVLQEVAAQLLPKGLTGADLSALEAGWTVLLSQEPLTSADLDSYAVGRGGLLFRYSARLLGSALTSDQERGGEAWAFADLARHSNSADAEAALAAARSRITSVRWPSLLRPLGMLAALGARDVERGLDQLEPPGAPARMARMLRHRLTGR</sequence>
<evidence type="ECO:0000313" key="1">
    <source>
        <dbReference type="EMBL" id="CAA9528767.1"/>
    </source>
</evidence>
<dbReference type="InterPro" id="IPR002060">
    <property type="entry name" value="Squ/phyt_synthse"/>
</dbReference>
<dbReference type="Pfam" id="PF00494">
    <property type="entry name" value="SQS_PSY"/>
    <property type="match status" value="1"/>
</dbReference>
<reference evidence="1" key="1">
    <citation type="submission" date="2020-02" db="EMBL/GenBank/DDBJ databases">
        <authorList>
            <person name="Meier V. D."/>
        </authorList>
    </citation>
    <scope>NUCLEOTIDE SEQUENCE</scope>
    <source>
        <strain evidence="1">AVDCRST_MAG91</strain>
    </source>
</reference>
<organism evidence="1">
    <name type="scientific">uncultured Sphingomonadaceae bacterium</name>
    <dbReference type="NCBI Taxonomy" id="169976"/>
    <lineage>
        <taxon>Bacteria</taxon>
        <taxon>Pseudomonadati</taxon>
        <taxon>Pseudomonadota</taxon>
        <taxon>Alphaproteobacteria</taxon>
        <taxon>Sphingomonadales</taxon>
        <taxon>Sphingomonadaceae</taxon>
        <taxon>environmental samples</taxon>
    </lineage>
</organism>
<name>A0A6J4TQ15_9SPHN</name>
<dbReference type="InterPro" id="IPR008949">
    <property type="entry name" value="Isoprenoid_synthase_dom_sf"/>
</dbReference>